<evidence type="ECO:0000256" key="4">
    <source>
        <dbReference type="ARBA" id="ARBA00022679"/>
    </source>
</evidence>
<evidence type="ECO:0000256" key="6">
    <source>
        <dbReference type="ARBA" id="ARBA00022989"/>
    </source>
</evidence>
<keyword evidence="7 8" id="KW-0472">Membrane</keyword>
<feature type="transmembrane region" description="Helical" evidence="8">
    <location>
        <begin position="340"/>
        <end position="361"/>
    </location>
</feature>
<evidence type="ECO:0000256" key="3">
    <source>
        <dbReference type="ARBA" id="ARBA00022676"/>
    </source>
</evidence>
<dbReference type="GO" id="GO:0009103">
    <property type="term" value="P:lipopolysaccharide biosynthetic process"/>
    <property type="evidence" value="ECO:0007669"/>
    <property type="project" value="UniProtKB-ARBA"/>
</dbReference>
<feature type="domain" description="Glycosyltransferase RgtA/B/C/D-like" evidence="9">
    <location>
        <begin position="106"/>
        <end position="239"/>
    </location>
</feature>
<comment type="subcellular location">
    <subcellularLocation>
        <location evidence="1">Cell membrane</location>
        <topology evidence="1">Multi-pass membrane protein</topology>
    </subcellularLocation>
</comment>
<dbReference type="InterPro" id="IPR038731">
    <property type="entry name" value="RgtA/B/C-like"/>
</dbReference>
<dbReference type="GO" id="GO:0005886">
    <property type="term" value="C:plasma membrane"/>
    <property type="evidence" value="ECO:0007669"/>
    <property type="project" value="UniProtKB-SubCell"/>
</dbReference>
<keyword evidence="5 8" id="KW-0812">Transmembrane</keyword>
<dbReference type="InterPro" id="IPR050297">
    <property type="entry name" value="LipidA_mod_glycosyltrf_83"/>
</dbReference>
<feature type="transmembrane region" description="Helical" evidence="8">
    <location>
        <begin position="229"/>
        <end position="247"/>
    </location>
</feature>
<feature type="transmembrane region" description="Helical" evidence="8">
    <location>
        <begin position="317"/>
        <end position="334"/>
    </location>
</feature>
<evidence type="ECO:0000256" key="2">
    <source>
        <dbReference type="ARBA" id="ARBA00022475"/>
    </source>
</evidence>
<dbReference type="RefSeq" id="WP_183344878.1">
    <property type="nucleotide sequence ID" value="NZ_JACHNU010000008.1"/>
</dbReference>
<dbReference type="EMBL" id="JACHNU010000008">
    <property type="protein sequence ID" value="MBB4664651.1"/>
    <property type="molecule type" value="Genomic_DNA"/>
</dbReference>
<keyword evidence="3" id="KW-0328">Glycosyltransferase</keyword>
<sequence>MERHARRARPRLDRTALALAAVLAGALGLRLWGIGHGLPFSYNIDEEGHFVPVAIGFFGHGLNPRYFLNPPGYTELLHVIYAVWFGGREAVARAYVDDPSKVFLIARVTVALLGTISVWLTYLLGSRLFDRRAGLLAAALAAVAFLPVFYSHLALNDVPSMAPATLALVCAAAIVRGSGRGGGIWWLLLGGVAVGLAAGTKYTAGIVLLPLLTAIALRTREERAGAAHLLAAAALACLAAGVGFLVANPHALLSFSEFRTGVLRQRELAGGDELAKLGLTQDNGIVYYLWTFTWGIGWIPALLALVGAGRLLVRERAVALTLLPTIVVYLLYMGTQDRYFGRWALPLFPIVIVLAAYGALWLADEVGRRRARLALPATVALVVALLAQSAVHAVHNDRVLSRDDTRGLAHDWMVEQIPPGTKVMLEPIVPARWTEDPNRADPATPTGKRWQLWDTARADVDDFGRPVPGGRTRYVKVDKYERTLRPELIDRYEQQGFCWVVIGSHQRDRALVEPKVVPQAIAYYDELARRGREVARFSPYKAGATPPRFNFDWAFDYYPLAYERPGPEIVIYRLSGGGCS</sequence>
<reference evidence="10 11" key="1">
    <citation type="submission" date="2020-08" db="EMBL/GenBank/DDBJ databases">
        <title>Genomic Encyclopedia of Archaeal and Bacterial Type Strains, Phase II (KMG-II): from individual species to whole genera.</title>
        <authorList>
            <person name="Goeker M."/>
        </authorList>
    </citation>
    <scope>NUCLEOTIDE SEQUENCE [LARGE SCALE GENOMIC DNA]</scope>
    <source>
        <strain evidence="10 11">DSM 23288</strain>
    </source>
</reference>
<organism evidence="10 11">
    <name type="scientific">Conexibacter arvalis</name>
    <dbReference type="NCBI Taxonomy" id="912552"/>
    <lineage>
        <taxon>Bacteria</taxon>
        <taxon>Bacillati</taxon>
        <taxon>Actinomycetota</taxon>
        <taxon>Thermoleophilia</taxon>
        <taxon>Solirubrobacterales</taxon>
        <taxon>Conexibacteraceae</taxon>
        <taxon>Conexibacter</taxon>
    </lineage>
</organism>
<feature type="transmembrane region" description="Helical" evidence="8">
    <location>
        <begin position="102"/>
        <end position="123"/>
    </location>
</feature>
<dbReference type="Pfam" id="PF13231">
    <property type="entry name" value="PMT_2"/>
    <property type="match status" value="1"/>
</dbReference>
<dbReference type="Proteomes" id="UP000585272">
    <property type="component" value="Unassembled WGS sequence"/>
</dbReference>
<dbReference type="PANTHER" id="PTHR33908:SF11">
    <property type="entry name" value="MEMBRANE PROTEIN"/>
    <property type="match status" value="1"/>
</dbReference>
<evidence type="ECO:0000256" key="8">
    <source>
        <dbReference type="SAM" id="Phobius"/>
    </source>
</evidence>
<evidence type="ECO:0000313" key="11">
    <source>
        <dbReference type="Proteomes" id="UP000585272"/>
    </source>
</evidence>
<protein>
    <recommendedName>
        <fullName evidence="9">Glycosyltransferase RgtA/B/C/D-like domain-containing protein</fullName>
    </recommendedName>
</protein>
<evidence type="ECO:0000259" key="9">
    <source>
        <dbReference type="Pfam" id="PF13231"/>
    </source>
</evidence>
<keyword evidence="2" id="KW-1003">Cell membrane</keyword>
<keyword evidence="11" id="KW-1185">Reference proteome</keyword>
<feature type="transmembrane region" description="Helical" evidence="8">
    <location>
        <begin position="373"/>
        <end position="391"/>
    </location>
</feature>
<feature type="transmembrane region" description="Helical" evidence="8">
    <location>
        <begin position="184"/>
        <end position="217"/>
    </location>
</feature>
<evidence type="ECO:0000256" key="1">
    <source>
        <dbReference type="ARBA" id="ARBA00004651"/>
    </source>
</evidence>
<dbReference type="GO" id="GO:0016763">
    <property type="term" value="F:pentosyltransferase activity"/>
    <property type="evidence" value="ECO:0007669"/>
    <property type="project" value="TreeGrafter"/>
</dbReference>
<evidence type="ECO:0000256" key="5">
    <source>
        <dbReference type="ARBA" id="ARBA00022692"/>
    </source>
</evidence>
<dbReference type="AlphaFoldDB" id="A0A840IK89"/>
<evidence type="ECO:0000256" key="7">
    <source>
        <dbReference type="ARBA" id="ARBA00023136"/>
    </source>
</evidence>
<gene>
    <name evidence="10" type="ORF">BDZ31_004266</name>
</gene>
<name>A0A840IK89_9ACTN</name>
<feature type="transmembrane region" description="Helical" evidence="8">
    <location>
        <begin position="285"/>
        <end position="305"/>
    </location>
</feature>
<dbReference type="PANTHER" id="PTHR33908">
    <property type="entry name" value="MANNOSYLTRANSFERASE YKCB-RELATED"/>
    <property type="match status" value="1"/>
</dbReference>
<keyword evidence="4" id="KW-0808">Transferase</keyword>
<comment type="caution">
    <text evidence="10">The sequence shown here is derived from an EMBL/GenBank/DDBJ whole genome shotgun (WGS) entry which is preliminary data.</text>
</comment>
<keyword evidence="6 8" id="KW-1133">Transmembrane helix</keyword>
<proteinExistence type="predicted"/>
<feature type="transmembrane region" description="Helical" evidence="8">
    <location>
        <begin position="135"/>
        <end position="153"/>
    </location>
</feature>
<evidence type="ECO:0000313" key="10">
    <source>
        <dbReference type="EMBL" id="MBB4664651.1"/>
    </source>
</evidence>
<accession>A0A840IK89</accession>